<keyword evidence="4" id="KW-1185">Reference proteome</keyword>
<evidence type="ECO:0000313" key="4">
    <source>
        <dbReference type="Proteomes" id="UP001569414"/>
    </source>
</evidence>
<dbReference type="GO" id="GO:0016787">
    <property type="term" value="F:hydrolase activity"/>
    <property type="evidence" value="ECO:0007669"/>
    <property type="project" value="UniProtKB-KW"/>
</dbReference>
<accession>A0ABV4NJ19</accession>
<gene>
    <name evidence="3" type="ORF">ACCI51_02565</name>
</gene>
<dbReference type="RefSeq" id="WP_371842493.1">
    <property type="nucleotide sequence ID" value="NZ_JBGMEL010000002.1"/>
</dbReference>
<proteinExistence type="predicted"/>
<organism evidence="3 4">
    <name type="scientific">Microbulbifer echini</name>
    <dbReference type="NCBI Taxonomy" id="1529067"/>
    <lineage>
        <taxon>Bacteria</taxon>
        <taxon>Pseudomonadati</taxon>
        <taxon>Pseudomonadota</taxon>
        <taxon>Gammaproteobacteria</taxon>
        <taxon>Cellvibrionales</taxon>
        <taxon>Microbulbiferaceae</taxon>
        <taxon>Microbulbifer</taxon>
    </lineage>
</organism>
<feature type="domain" description="Dienelactone hydrolase" evidence="2">
    <location>
        <begin position="33"/>
        <end position="209"/>
    </location>
</feature>
<evidence type="ECO:0000256" key="1">
    <source>
        <dbReference type="ARBA" id="ARBA00022801"/>
    </source>
</evidence>
<dbReference type="PANTHER" id="PTHR22946">
    <property type="entry name" value="DIENELACTONE HYDROLASE DOMAIN-CONTAINING PROTEIN-RELATED"/>
    <property type="match status" value="1"/>
</dbReference>
<keyword evidence="1 3" id="KW-0378">Hydrolase</keyword>
<dbReference type="InterPro" id="IPR050261">
    <property type="entry name" value="FrsA_esterase"/>
</dbReference>
<dbReference type="Pfam" id="PF01738">
    <property type="entry name" value="DLH"/>
    <property type="match status" value="1"/>
</dbReference>
<sequence length="226" mass="24280">MAPVQWLPGEPLMQSRAIALAAEHKTLQASLTLPLQARALVVFAHGSGSNRTSPRNTAVANRLNDAGFGTLLFDLLSSDENRVDVATCEYRFDIDLSARRLVEVIDWVAKGENTRNLHIGLFGSSTGAAAALVAAAERPSLVGAVVSRGGRPDLAGADLPLVKAPTLLLVGGDDKEVLELNKEALGHMVNEPRLHLVPHASHLFEEPGAMDEVVRMTVRWFRASLL</sequence>
<dbReference type="InterPro" id="IPR002925">
    <property type="entry name" value="Dienelactn_hydro"/>
</dbReference>
<dbReference type="PANTHER" id="PTHR22946:SF9">
    <property type="entry name" value="POLYKETIDE TRANSFERASE AF380"/>
    <property type="match status" value="1"/>
</dbReference>
<dbReference type="InterPro" id="IPR029058">
    <property type="entry name" value="AB_hydrolase_fold"/>
</dbReference>
<evidence type="ECO:0000259" key="2">
    <source>
        <dbReference type="Pfam" id="PF01738"/>
    </source>
</evidence>
<reference evidence="3 4" key="1">
    <citation type="submission" date="2024-08" db="EMBL/GenBank/DDBJ databases">
        <authorList>
            <person name="Ishaq N."/>
        </authorList>
    </citation>
    <scope>NUCLEOTIDE SEQUENCE [LARGE SCALE GENOMIC DNA]</scope>
    <source>
        <strain evidence="3 4">JCM 30400</strain>
    </source>
</reference>
<dbReference type="EC" id="3.1.-.-" evidence="3"/>
<comment type="caution">
    <text evidence="3">The sequence shown here is derived from an EMBL/GenBank/DDBJ whole genome shotgun (WGS) entry which is preliminary data.</text>
</comment>
<protein>
    <submittedName>
        <fullName evidence="3">Dienelactone hydrolase family protein</fullName>
        <ecNumber evidence="3">3.1.-.-</ecNumber>
    </submittedName>
</protein>
<evidence type="ECO:0000313" key="3">
    <source>
        <dbReference type="EMBL" id="MFA0789411.1"/>
    </source>
</evidence>
<dbReference type="Gene3D" id="3.40.50.1820">
    <property type="entry name" value="alpha/beta hydrolase"/>
    <property type="match status" value="1"/>
</dbReference>
<dbReference type="EMBL" id="JBGMEL010000002">
    <property type="protein sequence ID" value="MFA0789411.1"/>
    <property type="molecule type" value="Genomic_DNA"/>
</dbReference>
<dbReference type="Proteomes" id="UP001569414">
    <property type="component" value="Unassembled WGS sequence"/>
</dbReference>
<name>A0ABV4NJ19_9GAMM</name>
<dbReference type="SUPFAM" id="SSF53474">
    <property type="entry name" value="alpha/beta-Hydrolases"/>
    <property type="match status" value="1"/>
</dbReference>